<dbReference type="SUPFAM" id="SSF159941">
    <property type="entry name" value="MM3350-like"/>
    <property type="match status" value="1"/>
</dbReference>
<feature type="non-terminal residue" evidence="2">
    <location>
        <position position="1"/>
    </location>
</feature>
<evidence type="ECO:0000313" key="2">
    <source>
        <dbReference type="EMBL" id="HJF31087.1"/>
    </source>
</evidence>
<gene>
    <name evidence="2" type="ORF">K8V56_04815</name>
</gene>
<name>A0A921FYA1_SPOPS</name>
<comment type="caution">
    <text evidence="2">The sequence shown here is derived from an EMBL/GenBank/DDBJ whole genome shotgun (WGS) entry which is preliminary data.</text>
</comment>
<dbReference type="Pfam" id="PF07929">
    <property type="entry name" value="PRiA4_ORF3"/>
    <property type="match status" value="1"/>
</dbReference>
<dbReference type="InterPro" id="IPR024047">
    <property type="entry name" value="MM3350-like_sf"/>
</dbReference>
<dbReference type="Gene3D" id="3.10.290.30">
    <property type="entry name" value="MM3350-like"/>
    <property type="match status" value="1"/>
</dbReference>
<proteinExistence type="predicted"/>
<accession>A0A921FYA1</accession>
<sequence length="61" mass="7146">KVQIGAIGLSSKQKFLYVYDYGEEWTFIVEVDNIKEDSQQLFNPYVKETKGEAPQQYDGFY</sequence>
<evidence type="ECO:0000313" key="3">
    <source>
        <dbReference type="Proteomes" id="UP000698173"/>
    </source>
</evidence>
<dbReference type="EMBL" id="DYWT01000081">
    <property type="protein sequence ID" value="HJF31087.1"/>
    <property type="molecule type" value="Genomic_DNA"/>
</dbReference>
<protein>
    <submittedName>
        <fullName evidence="2">Plasmid pRiA4b ORF-3 family protein</fullName>
    </submittedName>
</protein>
<reference evidence="2" key="1">
    <citation type="journal article" date="2021" name="PeerJ">
        <title>Extensive microbial diversity within the chicken gut microbiome revealed by metagenomics and culture.</title>
        <authorList>
            <person name="Gilroy R."/>
            <person name="Ravi A."/>
            <person name="Getino M."/>
            <person name="Pursley I."/>
            <person name="Horton D.L."/>
            <person name="Alikhan N.F."/>
            <person name="Baker D."/>
            <person name="Gharbi K."/>
            <person name="Hall N."/>
            <person name="Watson M."/>
            <person name="Adriaenssens E.M."/>
            <person name="Foster-Nyarko E."/>
            <person name="Jarju S."/>
            <person name="Secka A."/>
            <person name="Antonio M."/>
            <person name="Oren A."/>
            <person name="Chaudhuri R.R."/>
            <person name="La Ragione R."/>
            <person name="Hildebrand F."/>
            <person name="Pallen M.J."/>
        </authorList>
    </citation>
    <scope>NUCLEOTIDE SEQUENCE</scope>
    <source>
        <strain evidence="2">CHK171-7178</strain>
    </source>
</reference>
<feature type="domain" description="Plasmid pRiA4b Orf3-like" evidence="1">
    <location>
        <begin position="2"/>
        <end position="55"/>
    </location>
</feature>
<organism evidence="2 3">
    <name type="scientific">Sporosarcina psychrophila</name>
    <name type="common">Bacillus psychrophilus</name>
    <dbReference type="NCBI Taxonomy" id="1476"/>
    <lineage>
        <taxon>Bacteria</taxon>
        <taxon>Bacillati</taxon>
        <taxon>Bacillota</taxon>
        <taxon>Bacilli</taxon>
        <taxon>Bacillales</taxon>
        <taxon>Caryophanaceae</taxon>
        <taxon>Sporosarcina</taxon>
    </lineage>
</organism>
<dbReference type="InterPro" id="IPR012912">
    <property type="entry name" value="Plasmid_pRiA4b_Orf3-like"/>
</dbReference>
<reference evidence="2" key="2">
    <citation type="submission" date="2021-09" db="EMBL/GenBank/DDBJ databases">
        <authorList>
            <person name="Gilroy R."/>
        </authorList>
    </citation>
    <scope>NUCLEOTIDE SEQUENCE</scope>
    <source>
        <strain evidence="2">CHK171-7178</strain>
    </source>
</reference>
<dbReference type="Proteomes" id="UP000698173">
    <property type="component" value="Unassembled WGS sequence"/>
</dbReference>
<evidence type="ECO:0000259" key="1">
    <source>
        <dbReference type="Pfam" id="PF07929"/>
    </source>
</evidence>
<dbReference type="AlphaFoldDB" id="A0A921FYA1"/>